<dbReference type="OrthoDB" id="7366507at2"/>
<evidence type="ECO:0000313" key="2">
    <source>
        <dbReference type="EMBL" id="RFC83703.1"/>
    </source>
</evidence>
<evidence type="ECO:0000313" key="3">
    <source>
        <dbReference type="Proteomes" id="UP000240957"/>
    </source>
</evidence>
<reference evidence="2 3" key="2">
    <citation type="submission" date="2018-08" db="EMBL/GenBank/DDBJ databases">
        <title>The draft genome of Acinetobacter sichuanensis strain WCHAc060041.</title>
        <authorList>
            <person name="Qin J."/>
            <person name="Feng Y."/>
            <person name="Zong Z."/>
        </authorList>
    </citation>
    <scope>NUCLEOTIDE SEQUENCE [LARGE SCALE GENOMIC DNA]</scope>
    <source>
        <strain evidence="2 3">WCHAc060041</strain>
    </source>
</reference>
<reference evidence="1" key="1">
    <citation type="journal article" date="2014" name="Int. J. Syst. Evol. Microbiol.">
        <title>Complete genome of a new Firmicutes species belonging to the dominant human colonic microbiota ('Ruminococcus bicirculans') reveals two chromosomes and a selective capacity to utilize plant glucans.</title>
        <authorList>
            <consortium name="NISC Comparative Sequencing Program"/>
            <person name="Wegmann U."/>
            <person name="Louis P."/>
            <person name="Goesmann A."/>
            <person name="Henrissat B."/>
            <person name="Duncan S.H."/>
            <person name="Flint H.J."/>
        </authorList>
    </citation>
    <scope>NUCLEOTIDE SEQUENCE</scope>
    <source>
        <strain evidence="1">KCTC 62575</strain>
    </source>
</reference>
<reference evidence="4" key="3">
    <citation type="journal article" date="2019" name="Int. J. Syst. Evol. Microbiol.">
        <title>The Global Catalogue of Microorganisms (GCM) 10K type strain sequencing project: providing services to taxonomists for standard genome sequencing and annotation.</title>
        <authorList>
            <consortium name="The Broad Institute Genomics Platform"/>
            <consortium name="The Broad Institute Genome Sequencing Center for Infectious Disease"/>
            <person name="Wu L."/>
            <person name="Ma J."/>
        </authorList>
    </citation>
    <scope>NUCLEOTIDE SEQUENCE [LARGE SCALE GENOMIC DNA]</scope>
    <source>
        <strain evidence="4">KCTC 62575</strain>
    </source>
</reference>
<dbReference type="EMBL" id="JBHRSF010000010">
    <property type="protein sequence ID" value="MFC2994856.1"/>
    <property type="molecule type" value="Genomic_DNA"/>
</dbReference>
<dbReference type="InterPro" id="IPR019289">
    <property type="entry name" value="Phage_tail_E/E"/>
</dbReference>
<keyword evidence="4" id="KW-1185">Reference proteome</keyword>
<reference evidence="1" key="4">
    <citation type="submission" date="2024-09" db="EMBL/GenBank/DDBJ databases">
        <authorList>
            <person name="Sun Q."/>
            <person name="Mori K."/>
        </authorList>
    </citation>
    <scope>NUCLEOTIDE SEQUENCE</scope>
    <source>
        <strain evidence="1">KCTC 62575</strain>
    </source>
</reference>
<organism evidence="2 3">
    <name type="scientific">Acinetobacter sichuanensis</name>
    <dbReference type="NCBI Taxonomy" id="2136183"/>
    <lineage>
        <taxon>Bacteria</taxon>
        <taxon>Pseudomonadati</taxon>
        <taxon>Pseudomonadota</taxon>
        <taxon>Gammaproteobacteria</taxon>
        <taxon>Moraxellales</taxon>
        <taxon>Moraxellaceae</taxon>
        <taxon>Acinetobacter</taxon>
    </lineage>
</organism>
<sequence length="115" mass="12626">MRTPEQIENLKSIQQDSDIEVVTLDSPFTLAGVEIKSVEVRKPSVTALRKVRIADILNGDVNSICTLLPLCTTNPTLTKQQLDTLIDPVDIIQMGGAIITFLQPKSVRAEIALQQ</sequence>
<protein>
    <submittedName>
        <fullName evidence="2">Phage tail assembly protein</fullName>
    </submittedName>
</protein>
<dbReference type="AlphaFoldDB" id="A0A371YQH8"/>
<comment type="caution">
    <text evidence="2">The sequence shown here is derived from an EMBL/GenBank/DDBJ whole genome shotgun (WGS) entry which is preliminary data.</text>
</comment>
<dbReference type="Pfam" id="PF10109">
    <property type="entry name" value="Phage_TAC_7"/>
    <property type="match status" value="1"/>
</dbReference>
<dbReference type="Proteomes" id="UP001595455">
    <property type="component" value="Unassembled WGS sequence"/>
</dbReference>
<evidence type="ECO:0000313" key="4">
    <source>
        <dbReference type="Proteomes" id="UP001595455"/>
    </source>
</evidence>
<proteinExistence type="predicted"/>
<evidence type="ECO:0000313" key="1">
    <source>
        <dbReference type="EMBL" id="MFC2994856.1"/>
    </source>
</evidence>
<dbReference type="Proteomes" id="UP000240957">
    <property type="component" value="Unassembled WGS sequence"/>
</dbReference>
<gene>
    <name evidence="1" type="ORF">ACFODO_06145</name>
    <name evidence="2" type="ORF">C9E89_009555</name>
</gene>
<name>A0A371YQH8_9GAMM</name>
<dbReference type="RefSeq" id="WP_107008171.1">
    <property type="nucleotide sequence ID" value="NZ_JBHRSF010000010.1"/>
</dbReference>
<dbReference type="EMBL" id="PYIX02000013">
    <property type="protein sequence ID" value="RFC83703.1"/>
    <property type="molecule type" value="Genomic_DNA"/>
</dbReference>
<accession>A0A371YQH8</accession>